<dbReference type="EMBL" id="JBCGBO010000024">
    <property type="protein sequence ID" value="KAK9181135.1"/>
    <property type="molecule type" value="Genomic_DNA"/>
</dbReference>
<reference evidence="1 2" key="1">
    <citation type="submission" date="2024-05" db="EMBL/GenBank/DDBJ databases">
        <title>Haplotype-resolved chromosome-level genome assembly of Huyou (Citrus changshanensis).</title>
        <authorList>
            <person name="Miao C."/>
            <person name="Chen W."/>
            <person name="Wu Y."/>
            <person name="Wang L."/>
            <person name="Zhao S."/>
            <person name="Grierson D."/>
            <person name="Xu C."/>
            <person name="Chen K."/>
        </authorList>
    </citation>
    <scope>NUCLEOTIDE SEQUENCE [LARGE SCALE GENOMIC DNA]</scope>
    <source>
        <strain evidence="1">01-14</strain>
        <tissue evidence="1">Leaf</tissue>
    </source>
</reference>
<dbReference type="AlphaFoldDB" id="A0AAP0LS74"/>
<name>A0AAP0LS74_9ROSI</name>
<protein>
    <submittedName>
        <fullName evidence="1">Uncharacterized protein</fullName>
    </submittedName>
</protein>
<comment type="caution">
    <text evidence="1">The sequence shown here is derived from an EMBL/GenBank/DDBJ whole genome shotgun (WGS) entry which is preliminary data.</text>
</comment>
<keyword evidence="2" id="KW-1185">Reference proteome</keyword>
<proteinExistence type="predicted"/>
<evidence type="ECO:0000313" key="1">
    <source>
        <dbReference type="EMBL" id="KAK9181135.1"/>
    </source>
</evidence>
<organism evidence="1 2">
    <name type="scientific">Citrus x changshan-huyou</name>
    <dbReference type="NCBI Taxonomy" id="2935761"/>
    <lineage>
        <taxon>Eukaryota</taxon>
        <taxon>Viridiplantae</taxon>
        <taxon>Streptophyta</taxon>
        <taxon>Embryophyta</taxon>
        <taxon>Tracheophyta</taxon>
        <taxon>Spermatophyta</taxon>
        <taxon>Magnoliopsida</taxon>
        <taxon>eudicotyledons</taxon>
        <taxon>Gunneridae</taxon>
        <taxon>Pentapetalae</taxon>
        <taxon>rosids</taxon>
        <taxon>malvids</taxon>
        <taxon>Sapindales</taxon>
        <taxon>Rutaceae</taxon>
        <taxon>Aurantioideae</taxon>
        <taxon>Citrus</taxon>
    </lineage>
</organism>
<accession>A0AAP0LS74</accession>
<sequence length="135" mass="14707">MVHELKSAGHIITDEQQVRAVIRSLSDSWEHMKVNMTHNESVKTFNDIEHHLELEAEGLEAAKLSYYMADSGSSKALTSSAKGPATFSDQNISAGLVIAQPPSIFEVPPRLSLAILLDSLNFSLFSPTQSVGILN</sequence>
<gene>
    <name evidence="1" type="ORF">WN944_024272</name>
</gene>
<evidence type="ECO:0000313" key="2">
    <source>
        <dbReference type="Proteomes" id="UP001428341"/>
    </source>
</evidence>
<dbReference type="Proteomes" id="UP001428341">
    <property type="component" value="Unassembled WGS sequence"/>
</dbReference>